<accession>A0A1I7NPZ4</accession>
<reference evidence="1 2" key="1">
    <citation type="submission" date="2016-10" db="EMBL/GenBank/DDBJ databases">
        <authorList>
            <person name="de Groot N.N."/>
        </authorList>
    </citation>
    <scope>NUCLEOTIDE SEQUENCE [LARGE SCALE GENOMIC DNA]</scope>
    <source>
        <strain evidence="1 2">IPL20</strain>
    </source>
</reference>
<protein>
    <submittedName>
        <fullName evidence="1">Uncharacterized protein</fullName>
    </submittedName>
</protein>
<dbReference type="Proteomes" id="UP000199074">
    <property type="component" value="Unassembled WGS sequence"/>
</dbReference>
<proteinExistence type="predicted"/>
<sequence>MGCMATMDFKVVAASYNTAANMLNYTATGLRDGLRFTVSSRVKCLKDPGSAERLHMVVLLALTDHFKRPSPSGRRW</sequence>
<organism evidence="1 2">
    <name type="scientific">Devosia crocina</name>
    <dbReference type="NCBI Taxonomy" id="429728"/>
    <lineage>
        <taxon>Bacteria</taxon>
        <taxon>Pseudomonadati</taxon>
        <taxon>Pseudomonadota</taxon>
        <taxon>Alphaproteobacteria</taxon>
        <taxon>Hyphomicrobiales</taxon>
        <taxon>Devosiaceae</taxon>
        <taxon>Devosia</taxon>
    </lineage>
</organism>
<evidence type="ECO:0000313" key="1">
    <source>
        <dbReference type="EMBL" id="SFV36658.1"/>
    </source>
</evidence>
<evidence type="ECO:0000313" key="2">
    <source>
        <dbReference type="Proteomes" id="UP000199074"/>
    </source>
</evidence>
<gene>
    <name evidence="1" type="ORF">SAMN05216456_2651</name>
</gene>
<keyword evidence="2" id="KW-1185">Reference proteome</keyword>
<name>A0A1I7NPZ4_9HYPH</name>
<dbReference type="EMBL" id="FPCK01000002">
    <property type="protein sequence ID" value="SFV36658.1"/>
    <property type="molecule type" value="Genomic_DNA"/>
</dbReference>
<dbReference type="AlphaFoldDB" id="A0A1I7NPZ4"/>